<dbReference type="EMBL" id="AGNL01003286">
    <property type="protein sequence ID" value="EJK74887.1"/>
    <property type="molecule type" value="Genomic_DNA"/>
</dbReference>
<organism evidence="2 3">
    <name type="scientific">Thalassiosira oceanica</name>
    <name type="common">Marine diatom</name>
    <dbReference type="NCBI Taxonomy" id="159749"/>
    <lineage>
        <taxon>Eukaryota</taxon>
        <taxon>Sar</taxon>
        <taxon>Stramenopiles</taxon>
        <taxon>Ochrophyta</taxon>
        <taxon>Bacillariophyta</taxon>
        <taxon>Coscinodiscophyceae</taxon>
        <taxon>Thalassiosirophycidae</taxon>
        <taxon>Thalassiosirales</taxon>
        <taxon>Thalassiosiraceae</taxon>
        <taxon>Thalassiosira</taxon>
    </lineage>
</organism>
<dbReference type="PANTHER" id="PTHR31469">
    <property type="entry name" value="OS07G0633600 PROTEIN"/>
    <property type="match status" value="1"/>
</dbReference>
<accession>K0TPU1</accession>
<sequence length="673" mass="75894">DTIFCAAGKIVRAIQHEAAERGFAVDEEGGGGYSSLHVRRNDLQYKDVLISEDRWWENTQELWKPGEILYISTDEKDRRFFDNFSNGGHDIRFIDDYVDMANLGVLDKEHRGMIDAIVASRGRNFAMRGYHGMSKFSCFYSWNPVKFELQKPDGPLFTPSADFKREYPIGWVAIDGDARVFKDLEGNEKPVEEPAVKKPAAENKIADETDLKSSESKVDTKEDHITPEIKGSAVSAMGFAPDQDAQLETSKDGTYHIVFSTDCGKSQQWQSYLLFFGAMRVQQSGFVTRIASGCSDSEKAATQEWHQKYVATMSARFRIFFAPASPGVDKKVSTTKYFNKPFGVRYWLEDHPDFHLDGATGKMIAKEKSFVFIIDPDQLFLRQLSTDFTSPHVGFWSPFAKQIERKKRVESGVPFGQTYGLGKNWLKFTDQAGENSPAKSIDDKEAQLHYQVGPPYIAEVSDMYTIVKRWSELVSKVHAAKPQLLAEMYAYQLAASDVQLPHEVVNTMMVSGVDAYGEGEGPISFRVLRPLLTAHSRVSPLAGWALIDKIPDEDVCDSWIKQKGKGHVLPTFLHFCQSYGIQDVFFSKYMIPQDIFSCSKPLMLEPTANVMAKESAYKLNTGRRRENLEAKFQKRHAFVTCAMTSAINEASLFFKKHHCGGDANIKQGLDLLN</sequence>
<comment type="caution">
    <text evidence="2">The sequence shown here is derived from an EMBL/GenBank/DDBJ whole genome shotgun (WGS) entry which is preliminary data.</text>
</comment>
<dbReference type="OrthoDB" id="2015991at2759"/>
<protein>
    <submittedName>
        <fullName evidence="2">Uncharacterized protein</fullName>
    </submittedName>
</protein>
<dbReference type="Gene3D" id="3.40.50.11350">
    <property type="match status" value="1"/>
</dbReference>
<reference evidence="2 3" key="1">
    <citation type="journal article" date="2012" name="Genome Biol.">
        <title>Genome and low-iron response of an oceanic diatom adapted to chronic iron limitation.</title>
        <authorList>
            <person name="Lommer M."/>
            <person name="Specht M."/>
            <person name="Roy A.S."/>
            <person name="Kraemer L."/>
            <person name="Andreson R."/>
            <person name="Gutowska M.A."/>
            <person name="Wolf J."/>
            <person name="Bergner S.V."/>
            <person name="Schilhabel M.B."/>
            <person name="Klostermeier U.C."/>
            <person name="Beiko R.G."/>
            <person name="Rosenstiel P."/>
            <person name="Hippler M."/>
            <person name="Laroche J."/>
        </authorList>
    </citation>
    <scope>NUCLEOTIDE SEQUENCE [LARGE SCALE GENOMIC DNA]</scope>
    <source>
        <strain evidence="2 3">CCMP1005</strain>
    </source>
</reference>
<evidence type="ECO:0000313" key="3">
    <source>
        <dbReference type="Proteomes" id="UP000266841"/>
    </source>
</evidence>
<gene>
    <name evidence="2" type="ORF">THAOC_03412</name>
</gene>
<evidence type="ECO:0000313" key="2">
    <source>
        <dbReference type="EMBL" id="EJK74887.1"/>
    </source>
</evidence>
<keyword evidence="3" id="KW-1185">Reference proteome</keyword>
<dbReference type="Proteomes" id="UP000266841">
    <property type="component" value="Unassembled WGS sequence"/>
</dbReference>
<dbReference type="AlphaFoldDB" id="K0TPU1"/>
<evidence type="ECO:0000256" key="1">
    <source>
        <dbReference type="SAM" id="MobiDB-lite"/>
    </source>
</evidence>
<feature type="region of interest" description="Disordered" evidence="1">
    <location>
        <begin position="189"/>
        <end position="224"/>
    </location>
</feature>
<dbReference type="CDD" id="cd11296">
    <property type="entry name" value="O-FucT_like"/>
    <property type="match status" value="1"/>
</dbReference>
<proteinExistence type="predicted"/>
<feature type="non-terminal residue" evidence="2">
    <location>
        <position position="1"/>
    </location>
</feature>
<dbReference type="eggNOG" id="ENOG502QRHW">
    <property type="taxonomic scope" value="Eukaryota"/>
</dbReference>
<dbReference type="PANTHER" id="PTHR31469:SF8">
    <property type="entry name" value="OS07G0641000 PROTEIN"/>
    <property type="match status" value="1"/>
</dbReference>
<name>K0TPU1_THAOC</name>